<name>A0ACC2AVQ8_DIPCM</name>
<sequence>MNSQILENYKITDLGEQQNIWSNRSKETKKRIMHLNQSEYVEKVLKQYGMIDCKATTSMMVEAKLLKQDSPSTDEERQKMQRIPYQNLIGSLMYLTICTRPDLAFLSMHSVNFPPILECNISRWRSGSCSI</sequence>
<organism evidence="1 2">
    <name type="scientific">Diphasiastrum complanatum</name>
    <name type="common">Issler's clubmoss</name>
    <name type="synonym">Lycopodium complanatum</name>
    <dbReference type="NCBI Taxonomy" id="34168"/>
    <lineage>
        <taxon>Eukaryota</taxon>
        <taxon>Viridiplantae</taxon>
        <taxon>Streptophyta</taxon>
        <taxon>Embryophyta</taxon>
        <taxon>Tracheophyta</taxon>
        <taxon>Lycopodiopsida</taxon>
        <taxon>Lycopodiales</taxon>
        <taxon>Lycopodiaceae</taxon>
        <taxon>Lycopodioideae</taxon>
        <taxon>Diphasiastrum</taxon>
    </lineage>
</organism>
<proteinExistence type="predicted"/>
<gene>
    <name evidence="1" type="ORF">O6H91_19G061400</name>
</gene>
<dbReference type="EMBL" id="CM055110">
    <property type="protein sequence ID" value="KAJ7521621.1"/>
    <property type="molecule type" value="Genomic_DNA"/>
</dbReference>
<accession>A0ACC2AVQ8</accession>
<keyword evidence="2" id="KW-1185">Reference proteome</keyword>
<evidence type="ECO:0000313" key="1">
    <source>
        <dbReference type="EMBL" id="KAJ7521621.1"/>
    </source>
</evidence>
<comment type="caution">
    <text evidence="1">The sequence shown here is derived from an EMBL/GenBank/DDBJ whole genome shotgun (WGS) entry which is preliminary data.</text>
</comment>
<protein>
    <submittedName>
        <fullName evidence="1">Uncharacterized protein</fullName>
    </submittedName>
</protein>
<reference evidence="2" key="1">
    <citation type="journal article" date="2024" name="Proc. Natl. Acad. Sci. U.S.A.">
        <title>Extraordinary preservation of gene collinearity over three hundred million years revealed in homosporous lycophytes.</title>
        <authorList>
            <person name="Li C."/>
            <person name="Wickell D."/>
            <person name="Kuo L.Y."/>
            <person name="Chen X."/>
            <person name="Nie B."/>
            <person name="Liao X."/>
            <person name="Peng D."/>
            <person name="Ji J."/>
            <person name="Jenkins J."/>
            <person name="Williams M."/>
            <person name="Shu S."/>
            <person name="Plott C."/>
            <person name="Barry K."/>
            <person name="Rajasekar S."/>
            <person name="Grimwood J."/>
            <person name="Han X."/>
            <person name="Sun S."/>
            <person name="Hou Z."/>
            <person name="He W."/>
            <person name="Dai G."/>
            <person name="Sun C."/>
            <person name="Schmutz J."/>
            <person name="Leebens-Mack J.H."/>
            <person name="Li F.W."/>
            <person name="Wang L."/>
        </authorList>
    </citation>
    <scope>NUCLEOTIDE SEQUENCE [LARGE SCALE GENOMIC DNA]</scope>
    <source>
        <strain evidence="2">cv. PW_Plant_1</strain>
    </source>
</reference>
<evidence type="ECO:0000313" key="2">
    <source>
        <dbReference type="Proteomes" id="UP001162992"/>
    </source>
</evidence>
<dbReference type="Proteomes" id="UP001162992">
    <property type="component" value="Chromosome 19"/>
</dbReference>